<evidence type="ECO:0000256" key="1">
    <source>
        <dbReference type="ARBA" id="ARBA00004141"/>
    </source>
</evidence>
<dbReference type="Proteomes" id="UP000245956">
    <property type="component" value="Unassembled WGS sequence"/>
</dbReference>
<evidence type="ECO:0000313" key="14">
    <source>
        <dbReference type="Proteomes" id="UP000245956"/>
    </source>
</evidence>
<dbReference type="PANTHER" id="PTHR12246">
    <property type="entry name" value="PALMITOYLTRANSFERASE ZDHHC16"/>
    <property type="match status" value="1"/>
</dbReference>
<proteinExistence type="inferred from homology"/>
<sequence>MRGAFGAASSPVSATGRDGSPKGSALQWASVMGDEVVPSDVAARRWAAARLRLAAGTEAVGGEVGVEAAECGRGWTENSAQFHSAGRRRTVHPPGSLCNVRPPQSPLTSSLLPHPASIPTLPLPRGAHDAAMARTAVSNRAATRWTVRIIPFFIVAAFVLGTYAVVGRLCVQYLYRQKGKSGLVAALLVLYFLFFILSVATYLRTFLTVQLNPGLVPLLHERDSADEKRRASTSRRGRDPEANPWVPPDSSPDSPGLEAFYSKDVFVCEADGRPKWCSDCRQWKPDRAHHSSELGRCVRKMDHLCPWVGGMVSETSFNFFAQFTMYTTCFCSVCVAVGAYCLKLQNGDGRSTDGWVIAVIVLSALFGFFTFAMALTSLRFIFTNITNIDILRKRQQFYLAVRVPRHSLKPNNFPTIVYPLQPWPPEPPPPANALPDHSLAARDDQAKRVFAILRTEPSQNPWDLGYWRNWKSVMGNSPIEWLLPIKHSPCCNHESMASDYPFGPLLDDLREKHGVPELREDSPGRVEMQQTDPRA</sequence>
<keyword evidence="4 10" id="KW-1133">Transmembrane helix</keyword>
<evidence type="ECO:0000256" key="9">
    <source>
        <dbReference type="ARBA" id="ARBA00048048"/>
    </source>
</evidence>
<name>A0A2U3EQC4_PURLI</name>
<keyword evidence="2 10" id="KW-0808">Transferase</keyword>
<gene>
    <name evidence="13" type="ORF">PCL_03901</name>
</gene>
<dbReference type="PROSITE" id="PS50216">
    <property type="entry name" value="DHHC"/>
    <property type="match status" value="1"/>
</dbReference>
<evidence type="ECO:0000256" key="5">
    <source>
        <dbReference type="ARBA" id="ARBA00023136"/>
    </source>
</evidence>
<keyword evidence="6" id="KW-0564">Palmitate</keyword>
<evidence type="ECO:0000256" key="6">
    <source>
        <dbReference type="ARBA" id="ARBA00023139"/>
    </source>
</evidence>
<dbReference type="AlphaFoldDB" id="A0A2U3EQC4"/>
<keyword evidence="7" id="KW-0449">Lipoprotein</keyword>
<evidence type="ECO:0000256" key="10">
    <source>
        <dbReference type="RuleBase" id="RU079119"/>
    </source>
</evidence>
<evidence type="ECO:0000313" key="13">
    <source>
        <dbReference type="EMBL" id="PWI76707.1"/>
    </source>
</evidence>
<evidence type="ECO:0000256" key="3">
    <source>
        <dbReference type="ARBA" id="ARBA00022692"/>
    </source>
</evidence>
<evidence type="ECO:0000256" key="2">
    <source>
        <dbReference type="ARBA" id="ARBA00022679"/>
    </source>
</evidence>
<dbReference type="InterPro" id="IPR039859">
    <property type="entry name" value="PFA4/ZDH16/20/ERF2-like"/>
</dbReference>
<dbReference type="GO" id="GO:0019706">
    <property type="term" value="F:protein-cysteine S-palmitoyltransferase activity"/>
    <property type="evidence" value="ECO:0007669"/>
    <property type="project" value="UniProtKB-EC"/>
</dbReference>
<feature type="transmembrane region" description="Helical" evidence="10">
    <location>
        <begin position="149"/>
        <end position="171"/>
    </location>
</feature>
<dbReference type="EMBL" id="LCWV01000001">
    <property type="protein sequence ID" value="PWI76707.1"/>
    <property type="molecule type" value="Genomic_DNA"/>
</dbReference>
<reference evidence="13 14" key="1">
    <citation type="journal article" date="2016" name="Front. Microbiol.">
        <title>Genome and transcriptome sequences reveal the specific parasitism of the nematophagous Purpureocillium lilacinum 36-1.</title>
        <authorList>
            <person name="Xie J."/>
            <person name="Li S."/>
            <person name="Mo C."/>
            <person name="Xiao X."/>
            <person name="Peng D."/>
            <person name="Wang G."/>
            <person name="Xiao Y."/>
        </authorList>
    </citation>
    <scope>NUCLEOTIDE SEQUENCE [LARGE SCALE GENOMIC DNA]</scope>
    <source>
        <strain evidence="13 14">36-1</strain>
    </source>
</reference>
<keyword evidence="5 10" id="KW-0472">Membrane</keyword>
<feature type="compositionally biased region" description="Basic and acidic residues" evidence="11">
    <location>
        <begin position="513"/>
        <end position="524"/>
    </location>
</feature>
<dbReference type="EC" id="2.3.1.225" evidence="10"/>
<protein>
    <recommendedName>
        <fullName evidence="10">Palmitoyltransferase</fullName>
        <ecNumber evidence="10">2.3.1.225</ecNumber>
    </recommendedName>
</protein>
<feature type="transmembrane region" description="Helical" evidence="10">
    <location>
        <begin position="183"/>
        <end position="203"/>
    </location>
</feature>
<feature type="region of interest" description="Disordered" evidence="11">
    <location>
        <begin position="226"/>
        <end position="254"/>
    </location>
</feature>
<comment type="domain">
    <text evidence="10">The DHHC domain is required for palmitoyltransferase activity.</text>
</comment>
<comment type="caution">
    <text evidence="13">The sequence shown here is derived from an EMBL/GenBank/DDBJ whole genome shotgun (WGS) entry which is preliminary data.</text>
</comment>
<feature type="transmembrane region" description="Helical" evidence="10">
    <location>
        <begin position="319"/>
        <end position="342"/>
    </location>
</feature>
<evidence type="ECO:0000256" key="11">
    <source>
        <dbReference type="SAM" id="MobiDB-lite"/>
    </source>
</evidence>
<organism evidence="13 14">
    <name type="scientific">Purpureocillium lilacinum</name>
    <name type="common">Paecilomyces lilacinus</name>
    <dbReference type="NCBI Taxonomy" id="33203"/>
    <lineage>
        <taxon>Eukaryota</taxon>
        <taxon>Fungi</taxon>
        <taxon>Dikarya</taxon>
        <taxon>Ascomycota</taxon>
        <taxon>Pezizomycotina</taxon>
        <taxon>Sordariomycetes</taxon>
        <taxon>Hypocreomycetidae</taxon>
        <taxon>Hypocreales</taxon>
        <taxon>Ophiocordycipitaceae</taxon>
        <taxon>Purpureocillium</taxon>
    </lineage>
</organism>
<dbReference type="Pfam" id="PF01529">
    <property type="entry name" value="DHHC"/>
    <property type="match status" value="1"/>
</dbReference>
<feature type="compositionally biased region" description="Basic and acidic residues" evidence="11">
    <location>
        <begin position="226"/>
        <end position="241"/>
    </location>
</feature>
<accession>A0A2U3EQC4</accession>
<evidence type="ECO:0000256" key="4">
    <source>
        <dbReference type="ARBA" id="ARBA00022989"/>
    </source>
</evidence>
<keyword evidence="3 10" id="KW-0812">Transmembrane</keyword>
<evidence type="ECO:0000256" key="7">
    <source>
        <dbReference type="ARBA" id="ARBA00023288"/>
    </source>
</evidence>
<keyword evidence="8 10" id="KW-0012">Acyltransferase</keyword>
<dbReference type="GO" id="GO:0016020">
    <property type="term" value="C:membrane"/>
    <property type="evidence" value="ECO:0007669"/>
    <property type="project" value="UniProtKB-SubCell"/>
</dbReference>
<feature type="region of interest" description="Disordered" evidence="11">
    <location>
        <begin position="1"/>
        <end position="25"/>
    </location>
</feature>
<dbReference type="InterPro" id="IPR001594">
    <property type="entry name" value="Palmitoyltrfase_DHHC"/>
</dbReference>
<comment type="similarity">
    <text evidence="10">Belongs to the DHHC palmitoyltransferase family.</text>
</comment>
<comment type="catalytic activity">
    <reaction evidence="9 10">
        <text>L-cysteinyl-[protein] + hexadecanoyl-CoA = S-hexadecanoyl-L-cysteinyl-[protein] + CoA</text>
        <dbReference type="Rhea" id="RHEA:36683"/>
        <dbReference type="Rhea" id="RHEA-COMP:10131"/>
        <dbReference type="Rhea" id="RHEA-COMP:11032"/>
        <dbReference type="ChEBI" id="CHEBI:29950"/>
        <dbReference type="ChEBI" id="CHEBI:57287"/>
        <dbReference type="ChEBI" id="CHEBI:57379"/>
        <dbReference type="ChEBI" id="CHEBI:74151"/>
        <dbReference type="EC" id="2.3.1.225"/>
    </reaction>
</comment>
<feature type="region of interest" description="Disordered" evidence="11">
    <location>
        <begin position="513"/>
        <end position="535"/>
    </location>
</feature>
<feature type="transmembrane region" description="Helical" evidence="10">
    <location>
        <begin position="354"/>
        <end position="382"/>
    </location>
</feature>
<evidence type="ECO:0000256" key="8">
    <source>
        <dbReference type="ARBA" id="ARBA00023315"/>
    </source>
</evidence>
<comment type="subcellular location">
    <subcellularLocation>
        <location evidence="1">Membrane</location>
        <topology evidence="1">Multi-pass membrane protein</topology>
    </subcellularLocation>
</comment>
<feature type="domain" description="Palmitoyltransferase DHHC" evidence="12">
    <location>
        <begin position="273"/>
        <end position="392"/>
    </location>
</feature>
<evidence type="ECO:0000259" key="12">
    <source>
        <dbReference type="Pfam" id="PF01529"/>
    </source>
</evidence>